<keyword evidence="3" id="KW-0804">Transcription</keyword>
<keyword evidence="7" id="KW-1185">Reference proteome</keyword>
<keyword evidence="1" id="KW-0805">Transcription regulation</keyword>
<evidence type="ECO:0000256" key="1">
    <source>
        <dbReference type="ARBA" id="ARBA00023015"/>
    </source>
</evidence>
<organism evidence="6 7">
    <name type="scientific">Nocardiopsis sediminis</name>
    <dbReference type="NCBI Taxonomy" id="1778267"/>
    <lineage>
        <taxon>Bacteria</taxon>
        <taxon>Bacillati</taxon>
        <taxon>Actinomycetota</taxon>
        <taxon>Actinomycetes</taxon>
        <taxon>Streptosporangiales</taxon>
        <taxon>Nocardiopsidaceae</taxon>
        <taxon>Nocardiopsis</taxon>
    </lineage>
</organism>
<accession>A0ABV8FGF3</accession>
<feature type="DNA-binding region" description="H-T-H motif" evidence="4">
    <location>
        <begin position="27"/>
        <end position="46"/>
    </location>
</feature>
<dbReference type="PANTHER" id="PTHR30055">
    <property type="entry name" value="HTH-TYPE TRANSCRIPTIONAL REGULATOR RUTR"/>
    <property type="match status" value="1"/>
</dbReference>
<dbReference type="SUPFAM" id="SSF46689">
    <property type="entry name" value="Homeodomain-like"/>
    <property type="match status" value="1"/>
</dbReference>
<keyword evidence="2 4" id="KW-0238">DNA-binding</keyword>
<protein>
    <submittedName>
        <fullName evidence="6">TetR/AcrR family transcriptional regulator</fullName>
    </submittedName>
</protein>
<evidence type="ECO:0000256" key="2">
    <source>
        <dbReference type="ARBA" id="ARBA00023125"/>
    </source>
</evidence>
<reference evidence="7" key="1">
    <citation type="journal article" date="2019" name="Int. J. Syst. Evol. Microbiol.">
        <title>The Global Catalogue of Microorganisms (GCM) 10K type strain sequencing project: providing services to taxonomists for standard genome sequencing and annotation.</title>
        <authorList>
            <consortium name="The Broad Institute Genomics Platform"/>
            <consortium name="The Broad Institute Genome Sequencing Center for Infectious Disease"/>
            <person name="Wu L."/>
            <person name="Ma J."/>
        </authorList>
    </citation>
    <scope>NUCLEOTIDE SEQUENCE [LARGE SCALE GENOMIC DNA]</scope>
    <source>
        <strain evidence="7">TBRC 1826</strain>
    </source>
</reference>
<evidence type="ECO:0000313" key="7">
    <source>
        <dbReference type="Proteomes" id="UP001595847"/>
    </source>
</evidence>
<dbReference type="Proteomes" id="UP001595847">
    <property type="component" value="Unassembled WGS sequence"/>
</dbReference>
<feature type="domain" description="HTH tetR-type" evidence="5">
    <location>
        <begin position="4"/>
        <end position="64"/>
    </location>
</feature>
<evidence type="ECO:0000256" key="4">
    <source>
        <dbReference type="PROSITE-ProRule" id="PRU00335"/>
    </source>
</evidence>
<comment type="caution">
    <text evidence="6">The sequence shown here is derived from an EMBL/GenBank/DDBJ whole genome shotgun (WGS) entry which is preliminary data.</text>
</comment>
<name>A0ABV8FGF3_9ACTN</name>
<evidence type="ECO:0000256" key="3">
    <source>
        <dbReference type="ARBA" id="ARBA00023163"/>
    </source>
</evidence>
<dbReference type="Pfam" id="PF00440">
    <property type="entry name" value="TetR_N"/>
    <property type="match status" value="1"/>
</dbReference>
<proteinExistence type="predicted"/>
<dbReference type="InterPro" id="IPR001647">
    <property type="entry name" value="HTH_TetR"/>
</dbReference>
<sequence>MSPHRRREDLIRTALEVFARRSPDQVTPEDIAEAADVSRALVYRYFANIGELRTAALRSAVDELSPRLVPPPGLPATEQLRSSLRAFIAFADGYAPAVLALLRGGSRVAGERTDSVLDEVRVQVLRILVARSGGGAPSPRTLLAMRCWIATVEAALLIWLEERPMPAEELADWLIDQLMAMLRASETADPGTRPTAPAG</sequence>
<dbReference type="InterPro" id="IPR054129">
    <property type="entry name" value="DesT_TetR_C"/>
</dbReference>
<dbReference type="PROSITE" id="PS50977">
    <property type="entry name" value="HTH_TETR_2"/>
    <property type="match status" value="1"/>
</dbReference>
<dbReference type="Pfam" id="PF21943">
    <property type="entry name" value="TetR_C_46"/>
    <property type="match status" value="1"/>
</dbReference>
<dbReference type="Gene3D" id="1.10.357.10">
    <property type="entry name" value="Tetracycline Repressor, domain 2"/>
    <property type="match status" value="1"/>
</dbReference>
<dbReference type="InterPro" id="IPR050109">
    <property type="entry name" value="HTH-type_TetR-like_transc_reg"/>
</dbReference>
<dbReference type="RefSeq" id="WP_378531166.1">
    <property type="nucleotide sequence ID" value="NZ_JBHSBH010000004.1"/>
</dbReference>
<evidence type="ECO:0000313" key="6">
    <source>
        <dbReference type="EMBL" id="MFC3995182.1"/>
    </source>
</evidence>
<gene>
    <name evidence="6" type="ORF">ACFOVU_04615</name>
</gene>
<dbReference type="EMBL" id="JBHSBH010000004">
    <property type="protein sequence ID" value="MFC3995182.1"/>
    <property type="molecule type" value="Genomic_DNA"/>
</dbReference>
<evidence type="ECO:0000259" key="5">
    <source>
        <dbReference type="PROSITE" id="PS50977"/>
    </source>
</evidence>
<dbReference type="InterPro" id="IPR009057">
    <property type="entry name" value="Homeodomain-like_sf"/>
</dbReference>
<dbReference type="PANTHER" id="PTHR30055:SF174">
    <property type="entry name" value="TRANSCRIPTIONAL REGULATORY PROTEIN (PROBABLY TETR-FAMILY)-RELATED"/>
    <property type="match status" value="1"/>
</dbReference>